<protein>
    <submittedName>
        <fullName evidence="1">Uncharacterized protein</fullName>
    </submittedName>
</protein>
<evidence type="ECO:0000313" key="1">
    <source>
        <dbReference type="EMBL" id="GHA93979.1"/>
    </source>
</evidence>
<evidence type="ECO:0000313" key="2">
    <source>
        <dbReference type="Proteomes" id="UP000599437"/>
    </source>
</evidence>
<reference evidence="2" key="1">
    <citation type="journal article" date="2019" name="Int. J. Syst. Evol. Microbiol.">
        <title>The Global Catalogue of Microorganisms (GCM) 10K type strain sequencing project: providing services to taxonomists for standard genome sequencing and annotation.</title>
        <authorList>
            <consortium name="The Broad Institute Genomics Platform"/>
            <consortium name="The Broad Institute Genome Sequencing Center for Infectious Disease"/>
            <person name="Wu L."/>
            <person name="Ma J."/>
        </authorList>
    </citation>
    <scope>NUCLEOTIDE SEQUENCE [LARGE SCALE GENOMIC DNA]</scope>
    <source>
        <strain evidence="2">JCM 4737</strain>
    </source>
</reference>
<accession>A0ABQ3DIF0</accession>
<dbReference type="Proteomes" id="UP000599437">
    <property type="component" value="Unassembled WGS sequence"/>
</dbReference>
<gene>
    <name evidence="1" type="ORF">GCM10010346_15860</name>
</gene>
<keyword evidence="2" id="KW-1185">Reference proteome</keyword>
<comment type="caution">
    <text evidence="1">The sequence shown here is derived from an EMBL/GenBank/DDBJ whole genome shotgun (WGS) entry which is preliminary data.</text>
</comment>
<organism evidence="1 2">
    <name type="scientific">Streptomyces chryseus</name>
    <dbReference type="NCBI Taxonomy" id="68186"/>
    <lineage>
        <taxon>Bacteria</taxon>
        <taxon>Bacillati</taxon>
        <taxon>Actinomycetota</taxon>
        <taxon>Actinomycetes</taxon>
        <taxon>Kitasatosporales</taxon>
        <taxon>Streptomycetaceae</taxon>
        <taxon>Streptomyces</taxon>
    </lineage>
</organism>
<name>A0ABQ3DIF0_9ACTN</name>
<sequence length="104" mass="11012">MTAHSNSQAQAATALSQLLAEHPDVTGLTWSIDPLGTLRGERHAESGDGQIVDEVAEIIGGTAAHVCFTRDGDRQGLAQLTTVWRDVPVHVWASYPEAPLGGAR</sequence>
<dbReference type="RefSeq" id="WP_138895138.1">
    <property type="nucleotide sequence ID" value="NZ_BMVO01000003.1"/>
</dbReference>
<dbReference type="EMBL" id="BMVO01000003">
    <property type="protein sequence ID" value="GHA93979.1"/>
    <property type="molecule type" value="Genomic_DNA"/>
</dbReference>
<proteinExistence type="predicted"/>